<comment type="caution">
    <text evidence="1">The sequence shown here is derived from an EMBL/GenBank/DDBJ whole genome shotgun (WGS) entry which is preliminary data.</text>
</comment>
<name>A0A0F9Q094_9ZZZZ</name>
<sequence>MFVSNEQNQYTSNSELISKKGATKVSLTISKDKRDIFIEKLLKSFTDNQKIVLKVIKNEIKTNLTFYSSTGRSGEGLKHGFRPLEMYISIRNLATLLGIDKTNLLASKNQFHVLYKIEESLLRYIRLTNGVVNEAYDAFNAYIKEIRLNFYIYKAFKKNSNDDFSMTTLCRLLKIDGNSILFRRELIDYDIIFSRLVNIFLLPEEEKLLGINCNVLQYVKAECYNICLDYLNSIGKLDSDLSNETFEIIFHSLLILNHDIRPPSKQFLLADLSSEISPAKISSAQRSYLYSVLYRRSRMKFSHLNNLLQLMRDGTHIRSSHDVIKRIRDYLHKYYWKKFKVKENGYHKYWDRDELKFSLRKFLFDETLGLDVNVFNFIRLDLGDTVELHHIFENIESIFLRDLAPLLTFSHKSLTFLFKTESEWNTSCNIIFQRRNLLREFSLLKYSEENVNKIKFNFKNNKIWESMSDIIKKQWIERWKDKIRMNEVDWYKKYNLSSFYLTYIDLIEHLRYISSLQNVKSKFILWYFEHFIPNYL</sequence>
<gene>
    <name evidence="1" type="ORF">LCGC14_1074280</name>
</gene>
<organism evidence="1">
    <name type="scientific">marine sediment metagenome</name>
    <dbReference type="NCBI Taxonomy" id="412755"/>
    <lineage>
        <taxon>unclassified sequences</taxon>
        <taxon>metagenomes</taxon>
        <taxon>ecological metagenomes</taxon>
    </lineage>
</organism>
<dbReference type="AlphaFoldDB" id="A0A0F9Q094"/>
<accession>A0A0F9Q094</accession>
<reference evidence="1" key="1">
    <citation type="journal article" date="2015" name="Nature">
        <title>Complex archaea that bridge the gap between prokaryotes and eukaryotes.</title>
        <authorList>
            <person name="Spang A."/>
            <person name="Saw J.H."/>
            <person name="Jorgensen S.L."/>
            <person name="Zaremba-Niedzwiedzka K."/>
            <person name="Martijn J."/>
            <person name="Lind A.E."/>
            <person name="van Eijk R."/>
            <person name="Schleper C."/>
            <person name="Guy L."/>
            <person name="Ettema T.J."/>
        </authorList>
    </citation>
    <scope>NUCLEOTIDE SEQUENCE</scope>
</reference>
<evidence type="ECO:0000313" key="1">
    <source>
        <dbReference type="EMBL" id="KKN06726.1"/>
    </source>
</evidence>
<proteinExistence type="predicted"/>
<protein>
    <submittedName>
        <fullName evidence="1">Uncharacterized protein</fullName>
    </submittedName>
</protein>
<dbReference type="EMBL" id="LAZR01004652">
    <property type="protein sequence ID" value="KKN06726.1"/>
    <property type="molecule type" value="Genomic_DNA"/>
</dbReference>